<dbReference type="AlphaFoldDB" id="A0A7W9BS66"/>
<evidence type="ECO:0000256" key="7">
    <source>
        <dbReference type="PIRSR" id="PIRSR000097-3"/>
    </source>
</evidence>
<comment type="caution">
    <text evidence="9">The sequence shown here is derived from an EMBL/GenBank/DDBJ whole genome shotgun (WGS) entry which is preliminary data.</text>
</comment>
<gene>
    <name evidence="9" type="ORF">FHS99_001595</name>
</gene>
<reference evidence="9 10" key="1">
    <citation type="submission" date="2020-08" db="EMBL/GenBank/DDBJ databases">
        <title>Genomic Encyclopedia of Type Strains, Phase IV (KMG-IV): sequencing the most valuable type-strain genomes for metagenomic binning, comparative biology and taxonomic classification.</title>
        <authorList>
            <person name="Goeker M."/>
        </authorList>
    </citation>
    <scope>NUCLEOTIDE SEQUENCE [LARGE SCALE GENOMIC DNA]</scope>
    <source>
        <strain evidence="9 10">DSM 103336</strain>
    </source>
</reference>
<dbReference type="EMBL" id="JACIJR010000003">
    <property type="protein sequence ID" value="MBB5729117.1"/>
    <property type="molecule type" value="Genomic_DNA"/>
</dbReference>
<evidence type="ECO:0000256" key="3">
    <source>
        <dbReference type="ARBA" id="ARBA00023002"/>
    </source>
</evidence>
<comment type="similarity">
    <text evidence="1">Belongs to the aldo/keto reductase family.</text>
</comment>
<dbReference type="FunFam" id="3.20.20.100:FF:000002">
    <property type="entry name" value="2,5-diketo-D-gluconic acid reductase A"/>
    <property type="match status" value="1"/>
</dbReference>
<evidence type="ECO:0000256" key="5">
    <source>
        <dbReference type="PIRSR" id="PIRSR000097-1"/>
    </source>
</evidence>
<dbReference type="InterPro" id="IPR020471">
    <property type="entry name" value="AKR"/>
</dbReference>
<evidence type="ECO:0000256" key="6">
    <source>
        <dbReference type="PIRSR" id="PIRSR000097-2"/>
    </source>
</evidence>
<dbReference type="GO" id="GO:0016616">
    <property type="term" value="F:oxidoreductase activity, acting on the CH-OH group of donors, NAD or NADP as acceptor"/>
    <property type="evidence" value="ECO:0007669"/>
    <property type="project" value="UniProtKB-ARBA"/>
</dbReference>
<dbReference type="SUPFAM" id="SSF51430">
    <property type="entry name" value="NAD(P)-linked oxidoreductase"/>
    <property type="match status" value="1"/>
</dbReference>
<accession>A0A7W9BS66</accession>
<proteinExistence type="inferred from homology"/>
<feature type="active site" description="Proton donor" evidence="5">
    <location>
        <position position="51"/>
    </location>
</feature>
<protein>
    <submittedName>
        <fullName evidence="9">2,5-diketo-D-gluconate reductase A</fullName>
        <ecNumber evidence="9">1.1.1.346</ecNumber>
    </submittedName>
</protein>
<dbReference type="InterPro" id="IPR036812">
    <property type="entry name" value="NAD(P)_OxRdtase_dom_sf"/>
</dbReference>
<evidence type="ECO:0000256" key="1">
    <source>
        <dbReference type="ARBA" id="ARBA00007905"/>
    </source>
</evidence>
<evidence type="ECO:0000313" key="10">
    <source>
        <dbReference type="Proteomes" id="UP000546701"/>
    </source>
</evidence>
<dbReference type="OrthoDB" id="9804790at2"/>
<dbReference type="PROSITE" id="PS00062">
    <property type="entry name" value="ALDOKETO_REDUCTASE_2"/>
    <property type="match status" value="1"/>
</dbReference>
<feature type="domain" description="NADP-dependent oxidoreductase" evidence="8">
    <location>
        <begin position="18"/>
        <end position="258"/>
    </location>
</feature>
<dbReference type="PANTHER" id="PTHR43827:SF3">
    <property type="entry name" value="NADP-DEPENDENT OXIDOREDUCTASE DOMAIN-CONTAINING PROTEIN"/>
    <property type="match status" value="1"/>
</dbReference>
<keyword evidence="2" id="KW-0521">NADP</keyword>
<dbReference type="InterPro" id="IPR023210">
    <property type="entry name" value="NADP_OxRdtase_dom"/>
</dbReference>
<evidence type="ECO:0000259" key="8">
    <source>
        <dbReference type="Pfam" id="PF00248"/>
    </source>
</evidence>
<dbReference type="EC" id="1.1.1.346" evidence="9"/>
<name>A0A7W9BS66_9SPHN</name>
<dbReference type="Pfam" id="PF00248">
    <property type="entry name" value="Aldo_ket_red"/>
    <property type="match status" value="1"/>
</dbReference>
<dbReference type="Gene3D" id="3.20.20.100">
    <property type="entry name" value="NADP-dependent oxidoreductase domain"/>
    <property type="match status" value="1"/>
</dbReference>
<keyword evidence="10" id="KW-1185">Reference proteome</keyword>
<dbReference type="InterPro" id="IPR018170">
    <property type="entry name" value="Aldo/ket_reductase_CS"/>
</dbReference>
<evidence type="ECO:0000313" key="9">
    <source>
        <dbReference type="EMBL" id="MBB5729117.1"/>
    </source>
</evidence>
<dbReference type="PRINTS" id="PR00069">
    <property type="entry name" value="ALDKETRDTASE"/>
</dbReference>
<sequence>MTEQPSISLNDGRSMPQIGLGTYQIPDEDTAGVVQAAIDAGYRAVDTAAIYGNEAGTGAGVRARDETIFVTSKLWRDDFGYDAALKGFEKSFDRLGLDWVDLYLLHWPFVEETRFVETWKALVRLREEGRVKSIGVSNFTMDHLERIIHDTGVVPAVNQIELHPSFQQVELRAYHDENHIVTTSWSPLGQGAALADPAITAIAAKHGKTPAQVVLRWHIEAGLTVIPKTTNPARLAENFAIFDFALDADDERAIAALDRRDGRIGPDPTTFAG</sequence>
<keyword evidence="3 9" id="KW-0560">Oxidoreductase</keyword>
<feature type="site" description="Lowers pKa of active site Tyr" evidence="7">
    <location>
        <position position="73"/>
    </location>
</feature>
<dbReference type="PIRSF" id="PIRSF000097">
    <property type="entry name" value="AKR"/>
    <property type="match status" value="1"/>
</dbReference>
<evidence type="ECO:0000256" key="2">
    <source>
        <dbReference type="ARBA" id="ARBA00022857"/>
    </source>
</evidence>
<dbReference type="Proteomes" id="UP000546701">
    <property type="component" value="Unassembled WGS sequence"/>
</dbReference>
<evidence type="ECO:0000256" key="4">
    <source>
        <dbReference type="ARBA" id="ARBA00049445"/>
    </source>
</evidence>
<organism evidence="9 10">
    <name type="scientific">Sphingomonas prati</name>
    <dbReference type="NCBI Taxonomy" id="1843237"/>
    <lineage>
        <taxon>Bacteria</taxon>
        <taxon>Pseudomonadati</taxon>
        <taxon>Pseudomonadota</taxon>
        <taxon>Alphaproteobacteria</taxon>
        <taxon>Sphingomonadales</taxon>
        <taxon>Sphingomonadaceae</taxon>
        <taxon>Sphingomonas</taxon>
    </lineage>
</organism>
<dbReference type="RefSeq" id="WP_157174720.1">
    <property type="nucleotide sequence ID" value="NZ_BMJP01000002.1"/>
</dbReference>
<comment type="catalytic activity">
    <reaction evidence="4">
        <text>hydroxyacetone + NADP(+) = methylglyoxal + NADPH + H(+)</text>
        <dbReference type="Rhea" id="RHEA:27986"/>
        <dbReference type="ChEBI" id="CHEBI:15378"/>
        <dbReference type="ChEBI" id="CHEBI:17158"/>
        <dbReference type="ChEBI" id="CHEBI:27957"/>
        <dbReference type="ChEBI" id="CHEBI:57783"/>
        <dbReference type="ChEBI" id="CHEBI:58349"/>
    </reaction>
</comment>
<dbReference type="PANTHER" id="PTHR43827">
    <property type="entry name" value="2,5-DIKETO-D-GLUCONIC ACID REDUCTASE"/>
    <property type="match status" value="1"/>
</dbReference>
<feature type="binding site" evidence="6">
    <location>
        <position position="106"/>
    </location>
    <ligand>
        <name>substrate</name>
    </ligand>
</feature>
<dbReference type="PROSITE" id="PS00063">
    <property type="entry name" value="ALDOKETO_REDUCTASE_3"/>
    <property type="match status" value="1"/>
</dbReference>